<dbReference type="EMBL" id="LNYG01000013">
    <property type="protein sequence ID" value="KTD07268.1"/>
    <property type="molecule type" value="Genomic_DNA"/>
</dbReference>
<dbReference type="SUPFAM" id="SSF56300">
    <property type="entry name" value="Metallo-dependent phosphatases"/>
    <property type="match status" value="1"/>
</dbReference>
<proteinExistence type="predicted"/>
<gene>
    <name evidence="2" type="ORF">Ljam_1463</name>
</gene>
<dbReference type="GO" id="GO:0016787">
    <property type="term" value="F:hydrolase activity"/>
    <property type="evidence" value="ECO:0007669"/>
    <property type="project" value="InterPro"/>
</dbReference>
<accession>A0A0W0UH81</accession>
<evidence type="ECO:0000313" key="2">
    <source>
        <dbReference type="EMBL" id="KTD07268.1"/>
    </source>
</evidence>
<dbReference type="Gene3D" id="3.60.21.10">
    <property type="match status" value="1"/>
</dbReference>
<dbReference type="Proteomes" id="UP000054715">
    <property type="component" value="Unassembled WGS sequence"/>
</dbReference>
<sequence>MFRAVYRRSVGLNGRRISTSVLHITDSEGHYPSFANSIARSHLVEFDKHGQLTFQPSAVNPFFVYGGDLTDRGPGDVKLLKQLLSFKKRYPDRVFLLAGNREASKTRFHTELHPKYIRERLINGTAPYWLQSRPHTIPSDYVKKHMLKKGKSAQGHTELIDYIQSLNIEECQLIYLNWMLEENLGCSHTFAYHAQELATQLGKRIDEISEGMILNSIIEMTSPNGLIGDYLKHAQVAAIIPNTEILVVHGGLTPINIGRIPGMIPTDEPISNARLWISQFNCWFRAEVKKWADSCPGELPLQLRAASSPLDTFSMNIPAPFRTIVTASMLDDNRKFISIPPEVSTYLTKNKISLVLTGHQPCGDHPAILRSDDDQVVFINGDTGYANTEAKDPHDTRGPVTHTLQIFSGLDDMKIDIDARLLNEGRVSTKLKMAQGKVVSQHYVGKLLPGNELVQCQLKNGNYRIVHQEDFIVRYKEMTPDEVEQKLNLTPLKRNTELTL</sequence>
<evidence type="ECO:0000259" key="1">
    <source>
        <dbReference type="Pfam" id="PF00149"/>
    </source>
</evidence>
<dbReference type="InterPro" id="IPR004843">
    <property type="entry name" value="Calcineurin-like_PHP"/>
</dbReference>
<dbReference type="PATRIC" id="fig|455.5.peg.1545"/>
<dbReference type="Pfam" id="PF00149">
    <property type="entry name" value="Metallophos"/>
    <property type="match status" value="1"/>
</dbReference>
<evidence type="ECO:0000313" key="3">
    <source>
        <dbReference type="Proteomes" id="UP000054715"/>
    </source>
</evidence>
<dbReference type="AlphaFoldDB" id="A0A0W0UH81"/>
<protein>
    <submittedName>
        <fullName evidence="2">Calcineurin-like phosphoesterase</fullName>
    </submittedName>
</protein>
<dbReference type="OrthoDB" id="5650182at2"/>
<dbReference type="STRING" id="455.Ljam_1463"/>
<dbReference type="PANTHER" id="PTHR42254:SF1">
    <property type="entry name" value="CALCINEURIN-LIKE PHOSPHOESTERASE DOMAIN-CONTAINING PROTEIN"/>
    <property type="match status" value="1"/>
</dbReference>
<organism evidence="2 3">
    <name type="scientific">Legionella jamestowniensis</name>
    <dbReference type="NCBI Taxonomy" id="455"/>
    <lineage>
        <taxon>Bacteria</taxon>
        <taxon>Pseudomonadati</taxon>
        <taxon>Pseudomonadota</taxon>
        <taxon>Gammaproteobacteria</taxon>
        <taxon>Legionellales</taxon>
        <taxon>Legionellaceae</taxon>
        <taxon>Legionella</taxon>
    </lineage>
</organism>
<feature type="domain" description="Calcineurin-like phosphoesterase" evidence="1">
    <location>
        <begin position="21"/>
        <end position="122"/>
    </location>
</feature>
<dbReference type="RefSeq" id="WP_058449468.1">
    <property type="nucleotide sequence ID" value="NZ_CAAAJF010000005.1"/>
</dbReference>
<comment type="caution">
    <text evidence="2">The sequence shown here is derived from an EMBL/GenBank/DDBJ whole genome shotgun (WGS) entry which is preliminary data.</text>
</comment>
<dbReference type="InterPro" id="IPR029052">
    <property type="entry name" value="Metallo-depent_PP-like"/>
</dbReference>
<reference evidence="2 3" key="1">
    <citation type="submission" date="2015-11" db="EMBL/GenBank/DDBJ databases">
        <title>Genomic analysis of 38 Legionella species identifies large and diverse effector repertoires.</title>
        <authorList>
            <person name="Burstein D."/>
            <person name="Amaro F."/>
            <person name="Zusman T."/>
            <person name="Lifshitz Z."/>
            <person name="Cohen O."/>
            <person name="Gilbert J.A."/>
            <person name="Pupko T."/>
            <person name="Shuman H.A."/>
            <person name="Segal G."/>
        </authorList>
    </citation>
    <scope>NUCLEOTIDE SEQUENCE [LARGE SCALE GENOMIC DNA]</scope>
    <source>
        <strain evidence="2 3">JA-26-G1-E2</strain>
    </source>
</reference>
<name>A0A0W0UH81_9GAMM</name>
<dbReference type="PANTHER" id="PTHR42254">
    <property type="entry name" value="METALLOPHOS DOMAIN-CONTAINING PROTEIN"/>
    <property type="match status" value="1"/>
</dbReference>